<dbReference type="Proteomes" id="UP000633365">
    <property type="component" value="Unassembled WGS sequence"/>
</dbReference>
<dbReference type="AlphaFoldDB" id="A0A934WQL7"/>
<evidence type="ECO:0000256" key="6">
    <source>
        <dbReference type="ARBA" id="ARBA00035243"/>
    </source>
</evidence>
<dbReference type="HAMAP" id="MF_01325_B">
    <property type="entry name" value="Ribosomal_uL3_B"/>
    <property type="match status" value="1"/>
</dbReference>
<evidence type="ECO:0000256" key="4">
    <source>
        <dbReference type="ARBA" id="ARBA00022980"/>
    </source>
</evidence>
<keyword evidence="12" id="KW-1185">Reference proteome</keyword>
<dbReference type="PANTHER" id="PTHR11229">
    <property type="entry name" value="50S RIBOSOMAL PROTEIN L3"/>
    <property type="match status" value="1"/>
</dbReference>
<gene>
    <name evidence="7 11" type="primary">rplC</name>
    <name evidence="11" type="ORF">JKK62_06215</name>
</gene>
<comment type="caution">
    <text evidence="11">The sequence shown here is derived from an EMBL/GenBank/DDBJ whole genome shotgun (WGS) entry which is preliminary data.</text>
</comment>
<evidence type="ECO:0000256" key="7">
    <source>
        <dbReference type="HAMAP-Rule" id="MF_01325"/>
    </source>
</evidence>
<evidence type="ECO:0000256" key="5">
    <source>
        <dbReference type="ARBA" id="ARBA00023274"/>
    </source>
</evidence>
<dbReference type="NCBIfam" id="TIGR03625">
    <property type="entry name" value="L3_bact"/>
    <property type="match status" value="1"/>
</dbReference>
<evidence type="ECO:0000313" key="11">
    <source>
        <dbReference type="EMBL" id="MBK6088253.1"/>
    </source>
</evidence>
<comment type="similarity">
    <text evidence="1 7 8">Belongs to the universal ribosomal protein uL3 family.</text>
</comment>
<feature type="region of interest" description="Disordered" evidence="10">
    <location>
        <begin position="134"/>
        <end position="153"/>
    </location>
</feature>
<dbReference type="EMBL" id="JAEQMG010000048">
    <property type="protein sequence ID" value="MBK6088253.1"/>
    <property type="molecule type" value="Genomic_DNA"/>
</dbReference>
<evidence type="ECO:0000313" key="12">
    <source>
        <dbReference type="Proteomes" id="UP000633365"/>
    </source>
</evidence>
<evidence type="ECO:0000256" key="1">
    <source>
        <dbReference type="ARBA" id="ARBA00006540"/>
    </source>
</evidence>
<dbReference type="GO" id="GO:0003735">
    <property type="term" value="F:structural constituent of ribosome"/>
    <property type="evidence" value="ECO:0007669"/>
    <property type="project" value="UniProtKB-UniRule"/>
</dbReference>
<keyword evidence="5 7" id="KW-0687">Ribonucleoprotein</keyword>
<organism evidence="11 12">
    <name type="scientific">Ruminococcus difficilis</name>
    <dbReference type="NCBI Taxonomy" id="2763069"/>
    <lineage>
        <taxon>Bacteria</taxon>
        <taxon>Bacillati</taxon>
        <taxon>Bacillota</taxon>
        <taxon>Clostridia</taxon>
        <taxon>Eubacteriales</taxon>
        <taxon>Oscillospiraceae</taxon>
        <taxon>Ruminococcus</taxon>
    </lineage>
</organism>
<evidence type="ECO:0000256" key="9">
    <source>
        <dbReference type="RuleBase" id="RU003906"/>
    </source>
</evidence>
<dbReference type="GO" id="GO:0006412">
    <property type="term" value="P:translation"/>
    <property type="evidence" value="ECO:0007669"/>
    <property type="project" value="UniProtKB-UniRule"/>
</dbReference>
<evidence type="ECO:0000256" key="3">
    <source>
        <dbReference type="ARBA" id="ARBA00022884"/>
    </source>
</evidence>
<comment type="subunit">
    <text evidence="7 9">Part of the 50S ribosomal subunit. Forms a cluster with proteins L14 and L19.</text>
</comment>
<dbReference type="PROSITE" id="PS00474">
    <property type="entry name" value="RIBOSOMAL_L3"/>
    <property type="match status" value="1"/>
</dbReference>
<dbReference type="GO" id="GO:0019843">
    <property type="term" value="F:rRNA binding"/>
    <property type="evidence" value="ECO:0007669"/>
    <property type="project" value="UniProtKB-UniRule"/>
</dbReference>
<dbReference type="Pfam" id="PF00297">
    <property type="entry name" value="Ribosomal_L3"/>
    <property type="match status" value="1"/>
</dbReference>
<sequence length="210" mass="22364">MQKALIGKKIGMTQIFDEKGKVVPVTVVEAGPCVVSQVKTVETDGYAAIQMGYGDVKPKHVTKPLQGHFKKADVAPKRVLKEFRFDDCAAYELGQVIKADVFETGDKVDVTGKSKGKGYAGVIKRWNFARLKESHGTGPNARHGGSMGACSSPSRVWKGKKMAGHLGAEKVTVQNLAVVKIDAEDNLIAIKGAIPGANGGYVVIKDSVKA</sequence>
<dbReference type="InterPro" id="IPR000597">
    <property type="entry name" value="Ribosomal_uL3"/>
</dbReference>
<keyword evidence="2 7" id="KW-0699">rRNA-binding</keyword>
<keyword evidence="3 7" id="KW-0694">RNA-binding</keyword>
<name>A0A934WQL7_9FIRM</name>
<proteinExistence type="inferred from homology"/>
<keyword evidence="4 7" id="KW-0689">Ribosomal protein</keyword>
<dbReference type="PANTHER" id="PTHR11229:SF16">
    <property type="entry name" value="LARGE RIBOSOMAL SUBUNIT PROTEIN UL3C"/>
    <property type="match status" value="1"/>
</dbReference>
<evidence type="ECO:0000256" key="8">
    <source>
        <dbReference type="RuleBase" id="RU003905"/>
    </source>
</evidence>
<dbReference type="Gene3D" id="2.40.30.10">
    <property type="entry name" value="Translation factors"/>
    <property type="match status" value="1"/>
</dbReference>
<dbReference type="InterPro" id="IPR009000">
    <property type="entry name" value="Transl_B-barrel_sf"/>
</dbReference>
<accession>A0A934WQL7</accession>
<evidence type="ECO:0000256" key="10">
    <source>
        <dbReference type="SAM" id="MobiDB-lite"/>
    </source>
</evidence>
<protein>
    <recommendedName>
        <fullName evidence="6 7">Large ribosomal subunit protein uL3</fullName>
    </recommendedName>
</protein>
<comment type="function">
    <text evidence="7 9">One of the primary rRNA binding proteins, it binds directly near the 3'-end of the 23S rRNA, where it nucleates assembly of the 50S subunit.</text>
</comment>
<dbReference type="InterPro" id="IPR019926">
    <property type="entry name" value="Ribosomal_uL3_CS"/>
</dbReference>
<dbReference type="GO" id="GO:0022625">
    <property type="term" value="C:cytosolic large ribosomal subunit"/>
    <property type="evidence" value="ECO:0007669"/>
    <property type="project" value="TreeGrafter"/>
</dbReference>
<dbReference type="InterPro" id="IPR019927">
    <property type="entry name" value="Ribosomal_uL3_bac/org-type"/>
</dbReference>
<dbReference type="FunFam" id="3.30.160.810:FF:000001">
    <property type="entry name" value="50S ribosomal protein L3"/>
    <property type="match status" value="1"/>
</dbReference>
<reference evidence="11" key="1">
    <citation type="submission" date="2021-01" db="EMBL/GenBank/DDBJ databases">
        <title>Genome public.</title>
        <authorList>
            <person name="Liu C."/>
            <person name="Sun Q."/>
        </authorList>
    </citation>
    <scope>NUCLEOTIDE SEQUENCE</scope>
    <source>
        <strain evidence="11">M6</strain>
    </source>
</reference>
<dbReference type="FunFam" id="2.40.30.10:FF:000004">
    <property type="entry name" value="50S ribosomal protein L3"/>
    <property type="match status" value="1"/>
</dbReference>
<evidence type="ECO:0000256" key="2">
    <source>
        <dbReference type="ARBA" id="ARBA00022730"/>
    </source>
</evidence>
<dbReference type="Gene3D" id="3.30.160.810">
    <property type="match status" value="1"/>
</dbReference>
<dbReference type="RefSeq" id="WP_201427155.1">
    <property type="nucleotide sequence ID" value="NZ_JAEQMG010000048.1"/>
</dbReference>
<dbReference type="SUPFAM" id="SSF50447">
    <property type="entry name" value="Translation proteins"/>
    <property type="match status" value="1"/>
</dbReference>